<proteinExistence type="predicted"/>
<reference evidence="2 3" key="1">
    <citation type="submission" date="2019-07" db="EMBL/GenBank/DDBJ databases">
        <title>Draft genome assembly of a fouling barnacle, Amphibalanus amphitrite (Darwin, 1854): The first reference genome for Thecostraca.</title>
        <authorList>
            <person name="Kim W."/>
        </authorList>
    </citation>
    <scope>NUCLEOTIDE SEQUENCE [LARGE SCALE GENOMIC DNA]</scope>
    <source>
        <strain evidence="2">SNU_AA5</strain>
        <tissue evidence="2">Soma without cirri and trophi</tissue>
    </source>
</reference>
<organism evidence="2 3">
    <name type="scientific">Amphibalanus amphitrite</name>
    <name type="common">Striped barnacle</name>
    <name type="synonym">Balanus amphitrite</name>
    <dbReference type="NCBI Taxonomy" id="1232801"/>
    <lineage>
        <taxon>Eukaryota</taxon>
        <taxon>Metazoa</taxon>
        <taxon>Ecdysozoa</taxon>
        <taxon>Arthropoda</taxon>
        <taxon>Crustacea</taxon>
        <taxon>Multicrustacea</taxon>
        <taxon>Cirripedia</taxon>
        <taxon>Thoracica</taxon>
        <taxon>Thoracicalcarea</taxon>
        <taxon>Balanomorpha</taxon>
        <taxon>Balanoidea</taxon>
        <taxon>Balanidae</taxon>
        <taxon>Amphibalaninae</taxon>
        <taxon>Amphibalanus</taxon>
    </lineage>
</organism>
<accession>A0A6A4V7A8</accession>
<keyword evidence="3" id="KW-1185">Reference proteome</keyword>
<feature type="compositionally biased region" description="Pro residues" evidence="1">
    <location>
        <begin position="140"/>
        <end position="151"/>
    </location>
</feature>
<comment type="caution">
    <text evidence="2">The sequence shown here is derived from an EMBL/GenBank/DDBJ whole genome shotgun (WGS) entry which is preliminary data.</text>
</comment>
<evidence type="ECO:0000256" key="1">
    <source>
        <dbReference type="SAM" id="MobiDB-lite"/>
    </source>
</evidence>
<feature type="region of interest" description="Disordered" evidence="1">
    <location>
        <begin position="224"/>
        <end position="269"/>
    </location>
</feature>
<dbReference type="EMBL" id="VIIS01002064">
    <property type="protein sequence ID" value="KAF0289049.1"/>
    <property type="molecule type" value="Genomic_DNA"/>
</dbReference>
<dbReference type="AlphaFoldDB" id="A0A6A4V7A8"/>
<name>A0A6A4V7A8_AMPAM</name>
<feature type="region of interest" description="Disordered" evidence="1">
    <location>
        <begin position="353"/>
        <end position="385"/>
    </location>
</feature>
<feature type="compositionally biased region" description="Basic and acidic residues" evidence="1">
    <location>
        <begin position="360"/>
        <end position="369"/>
    </location>
</feature>
<evidence type="ECO:0000313" key="2">
    <source>
        <dbReference type="EMBL" id="KAF0289049.1"/>
    </source>
</evidence>
<sequence length="396" mass="43714">MRQYHKESWIKHKKKVCNLEKWTLLTWVMLLHFKKIQLQLVREAVVKKNATMTAVINGMPVQISPLSLDSEGSASVDLSGLSVSSDESDTVTGELVAADEVGNMAAGMAELEMPAKGAKGPVYELVGAGVRLQPPKQRPRPPPPPPPPPPRPRPRPASQKSAVGEVMVNIQQDDQKRFGKKPQRHWCDLGGVWINDEGSLLLTLGFPAADRTVLSGYLSQVSVDMTPEDRRRRRRRRRQADTATEAPTRPPPRFRPPPAGASGLPSSLTNRTALQGSAVSRAGPFALATKHSGGAVGSLVGQCQTCGGLDTIVAHVFAVSEVFTCLDAMWNQKAVRVMFRKWGERHRRRHRPPLELDTEVVIKQRDRGPQRPPPPPPPREETMVLTEEVVDKYGQR</sequence>
<dbReference type="Proteomes" id="UP000440578">
    <property type="component" value="Unassembled WGS sequence"/>
</dbReference>
<protein>
    <submittedName>
        <fullName evidence="2">Uncharacterized protein</fullName>
    </submittedName>
</protein>
<feature type="compositionally biased region" description="Pro residues" evidence="1">
    <location>
        <begin position="248"/>
        <end position="259"/>
    </location>
</feature>
<evidence type="ECO:0000313" key="3">
    <source>
        <dbReference type="Proteomes" id="UP000440578"/>
    </source>
</evidence>
<gene>
    <name evidence="2" type="ORF">FJT64_001345</name>
</gene>
<feature type="region of interest" description="Disordered" evidence="1">
    <location>
        <begin position="132"/>
        <end position="163"/>
    </location>
</feature>